<dbReference type="SUPFAM" id="SSF89447">
    <property type="entry name" value="AbrB/MazE/MraZ-like"/>
    <property type="match status" value="1"/>
</dbReference>
<dbReference type="InterPro" id="IPR037914">
    <property type="entry name" value="SpoVT-AbrB_sf"/>
</dbReference>
<dbReference type="Proteomes" id="UP000190959">
    <property type="component" value="Unassembled WGS sequence"/>
</dbReference>
<dbReference type="GO" id="GO:0003677">
    <property type="term" value="F:DNA binding"/>
    <property type="evidence" value="ECO:0007669"/>
    <property type="project" value="UniProtKB-UniRule"/>
</dbReference>
<evidence type="ECO:0000256" key="1">
    <source>
        <dbReference type="PROSITE-ProRule" id="PRU01076"/>
    </source>
</evidence>
<dbReference type="Gene3D" id="2.10.260.10">
    <property type="match status" value="1"/>
</dbReference>
<protein>
    <submittedName>
        <fullName evidence="3">AbrB family transcriptional regulator</fullName>
    </submittedName>
</protein>
<evidence type="ECO:0000313" key="3">
    <source>
        <dbReference type="EMBL" id="OOP72147.1"/>
    </source>
</evidence>
<evidence type="ECO:0000259" key="2">
    <source>
        <dbReference type="PROSITE" id="PS51740"/>
    </source>
</evidence>
<accession>A0A1S9N3P0</accession>
<dbReference type="NCBIfam" id="TIGR01439">
    <property type="entry name" value="lp_hng_hel_AbrB"/>
    <property type="match status" value="1"/>
</dbReference>
<dbReference type="PANTHER" id="PTHR36432:SF4">
    <property type="entry name" value="TRANSITION STATE REGULATOR ABH-RELATED"/>
    <property type="match status" value="1"/>
</dbReference>
<dbReference type="SMART" id="SM00966">
    <property type="entry name" value="SpoVT_AbrB"/>
    <property type="match status" value="1"/>
</dbReference>
<proteinExistence type="predicted"/>
<name>A0A1S9N3P0_CLOBE</name>
<dbReference type="InterPro" id="IPR007159">
    <property type="entry name" value="SpoVT-AbrB_dom"/>
</dbReference>
<dbReference type="PANTHER" id="PTHR36432">
    <property type="match status" value="1"/>
</dbReference>
<comment type="caution">
    <text evidence="3">The sequence shown here is derived from an EMBL/GenBank/DDBJ whole genome shotgun (WGS) entry which is preliminary data.</text>
</comment>
<reference evidence="3 4" key="1">
    <citation type="submission" date="2017-02" db="EMBL/GenBank/DDBJ databases">
        <title>Genome sequence of Clostridium beijerinckii Br21.</title>
        <authorList>
            <person name="Fonseca B.C."/>
            <person name="Guazzaroni M.E."/>
            <person name="Riano-Pachon D.M."/>
            <person name="Reginatto V."/>
        </authorList>
    </citation>
    <scope>NUCLEOTIDE SEQUENCE [LARGE SCALE GENOMIC DNA]</scope>
    <source>
        <strain evidence="3 4">Br21</strain>
    </source>
</reference>
<dbReference type="RefSeq" id="WP_078116541.1">
    <property type="nucleotide sequence ID" value="NZ_MWMH01000006.1"/>
</dbReference>
<organism evidence="3 4">
    <name type="scientific">Clostridium beijerinckii</name>
    <name type="common">Clostridium MP</name>
    <dbReference type="NCBI Taxonomy" id="1520"/>
    <lineage>
        <taxon>Bacteria</taxon>
        <taxon>Bacillati</taxon>
        <taxon>Bacillota</taxon>
        <taxon>Clostridia</taxon>
        <taxon>Eubacteriales</taxon>
        <taxon>Clostridiaceae</taxon>
        <taxon>Clostridium</taxon>
    </lineage>
</organism>
<feature type="domain" description="SpoVT-AbrB" evidence="2">
    <location>
        <begin position="5"/>
        <end position="50"/>
    </location>
</feature>
<dbReference type="EMBL" id="MWMH01000006">
    <property type="protein sequence ID" value="OOP72147.1"/>
    <property type="molecule type" value="Genomic_DNA"/>
</dbReference>
<dbReference type="PROSITE" id="PS51740">
    <property type="entry name" value="SPOVT_ABRB"/>
    <property type="match status" value="1"/>
</dbReference>
<evidence type="ECO:0000313" key="4">
    <source>
        <dbReference type="Proteomes" id="UP000190959"/>
    </source>
</evidence>
<gene>
    <name evidence="3" type="ORF">CBEIBR21_18020</name>
</gene>
<dbReference type="Pfam" id="PF04014">
    <property type="entry name" value="MazE_antitoxin"/>
    <property type="match status" value="1"/>
</dbReference>
<keyword evidence="1" id="KW-0238">DNA-binding</keyword>
<sequence>MKTEGIIRNVDPLGRVVIPKEMRKILDINEGDPIEITKVNNDIVLRKYSKGCIFCGSDKEVVEFNGIVVCGGCKKALGKS</sequence>
<dbReference type="AlphaFoldDB" id="A0A1S9N3P0"/>
<dbReference type="InterPro" id="IPR052731">
    <property type="entry name" value="B_subtilis_Trans_State_Reg"/>
</dbReference>